<dbReference type="Gene3D" id="3.30.300.330">
    <property type="match status" value="1"/>
</dbReference>
<dbReference type="InterPro" id="IPR016164">
    <property type="entry name" value="FAD-linked_Oxase-like_C"/>
</dbReference>
<dbReference type="InterPro" id="IPR006094">
    <property type="entry name" value="Oxid_FAD_bind_N"/>
</dbReference>
<dbReference type="PANTHER" id="PTHR46568">
    <property type="entry name" value="ALKYLDIHYDROXYACETONEPHOSPHATE SYNTHASE, PEROXISOMAL"/>
    <property type="match status" value="1"/>
</dbReference>
<dbReference type="InterPro" id="IPR036318">
    <property type="entry name" value="FAD-bd_PCMH-like_sf"/>
</dbReference>
<dbReference type="GO" id="GO:0071949">
    <property type="term" value="F:FAD binding"/>
    <property type="evidence" value="ECO:0007669"/>
    <property type="project" value="InterPro"/>
</dbReference>
<accession>A0A425D2H1</accession>
<sequence length="1100" mass="120590">MDRVTSIQARVQGDKPVWDPTHRVFVSHLGATFEEQYAAMLDTVNLASVEGVLKYVQSEGINQNLLNPASCQRKNNIQYIVFFEVTFVQPSASLAVYQGDPNLGRTLMVQLVSNAVVVVPEYGPFVAMDAGACTSCRKDYPGGLCPFGVAPNGINCSFAYTVLGYLRLDDLVGITNLTSSQTRQLYTSYFEFCQDKNGLYQGVEFKAPDGVFDNKAVTSLPFWSLPFDSQANEKRSQAMVDTYNARSGKTLEGTMRPLPPMASLRNPPCYANAKQCADAPFGCRRDLLAQVCRVCEAQGEGGYLDKSTNPIPYTKVSTAAWKSTLQRFESAKVKTQSKLASKRVSQAALRPVPDIKTPCLCGHRNVPPSSSSSSPSPRQQHSDACVRFMEICASTNKSFKIQKKTHAMRRSVDDMLAYGDSKYIRQVERSVALQAAEDAEATFSPRINPQSKKSKALAAKHGKGGGGGGVFDRLDRHADERLFKLMQSQITSADANVRHADLVKVGRDDIQIKSLLHQYPDVCRVAHCIMRPSIELSRKIMVVFVSSAPCLLRARRHQRPGYEEIFPAARVLPALRAWAESKVGLDVNRQAPRNAVPPSIKEGSEVMNVAFLEAMVALHIPVNVDAVARVRHSHGQTCGEVYRLRTCAVFDRVPDAVIVATSHNLVEQIVAAAVQHNVVLIPYGGGTKYVRAHPSTTPYPCTMSSMMSSVSNALQCKPDESRMVVSLDMRGMSAIVSVDKENMLACVEAGITGLDLHGQLGARGVTLGHEPDSWEFSTVGGWVATKASGMKKNVYGNIEDLVVNMTMVTAAGTLTRSCNVPRVAMGPDTLHLAMGSEGLFGVVTRVTFRIRPSPDHQVYDSILFPTMDDGIRAMYDITRAGCVPASIRLLDNTQIKGFDVNTMVGMTLLFEGSKETADRDQRAIHAIAATHGGMVGGAENGKRGYFLTYVIAYIRDFVMNYYFLCDSFETAVPWSNVPAFIAGVRAEIEAVAASNRIEVKPIVMCRVTQVYETGACVYVYYGVNFFGVDDPLQLFFSIEQACVEVMLRHGAALSHHHGIGKHRKKWLPHVISTPSLRMIEGIKHAIDPTNVFATNNIIDT</sequence>
<feature type="binding site" evidence="8">
    <location>
        <position position="955"/>
    </location>
    <ligand>
        <name>substrate</name>
    </ligand>
</feature>
<feature type="compositionally biased region" description="Basic residues" evidence="11">
    <location>
        <begin position="452"/>
        <end position="463"/>
    </location>
</feature>
<dbReference type="EC" id="2.5.1.26" evidence="3"/>
<dbReference type="UniPathway" id="UPA00781"/>
<evidence type="ECO:0000313" key="14">
    <source>
        <dbReference type="Proteomes" id="UP000284702"/>
    </source>
</evidence>
<keyword evidence="5 9" id="KW-0274">FAD</keyword>
<evidence type="ECO:0000256" key="9">
    <source>
        <dbReference type="PIRSR" id="PIRSR625650-3"/>
    </source>
</evidence>
<dbReference type="InterPro" id="IPR016167">
    <property type="entry name" value="FAD-bd_PCMH_sub1"/>
</dbReference>
<evidence type="ECO:0000313" key="13">
    <source>
        <dbReference type="EMBL" id="RQM23415.1"/>
    </source>
</evidence>
<comment type="similarity">
    <text evidence="2">Belongs to the FAD-binding oxidoreductase/transferase type 4 family.</text>
</comment>
<comment type="caution">
    <text evidence="13">The sequence shown here is derived from an EMBL/GenBank/DDBJ whole genome shotgun (WGS) entry which is preliminary data.</text>
</comment>
<comment type="pathway">
    <text evidence="1">Glycerolipid metabolism; ether lipid biosynthesis.</text>
</comment>
<evidence type="ECO:0000256" key="8">
    <source>
        <dbReference type="PIRSR" id="PIRSR625650-2"/>
    </source>
</evidence>
<dbReference type="Gene3D" id="3.30.465.10">
    <property type="match status" value="1"/>
</dbReference>
<evidence type="ECO:0000256" key="10">
    <source>
        <dbReference type="PIRSR" id="PIRSR625650-4"/>
    </source>
</evidence>
<gene>
    <name evidence="13" type="ORF">B5M09_004336</name>
</gene>
<dbReference type="Gene3D" id="3.30.70.3450">
    <property type="match status" value="2"/>
</dbReference>
<feature type="domain" description="FAD-binding PCMH-type" evidence="12">
    <location>
        <begin position="650"/>
        <end position="853"/>
    </location>
</feature>
<dbReference type="PANTHER" id="PTHR46568:SF1">
    <property type="entry name" value="ALKYLDIHYDROXYACETONEPHOSPHATE SYNTHASE, PEROXISOMAL"/>
    <property type="match status" value="1"/>
</dbReference>
<feature type="binding site" evidence="9">
    <location>
        <begin position="837"/>
        <end position="843"/>
    </location>
    <ligand>
        <name>FAD</name>
        <dbReference type="ChEBI" id="CHEBI:57692"/>
    </ligand>
</feature>
<dbReference type="VEuPathDB" id="FungiDB:H257_10416"/>
<dbReference type="SUPFAM" id="SSF56176">
    <property type="entry name" value="FAD-binding/transporter-associated domain-like"/>
    <property type="match status" value="1"/>
</dbReference>
<dbReference type="Pfam" id="PF01565">
    <property type="entry name" value="FAD_binding_4"/>
    <property type="match status" value="1"/>
</dbReference>
<evidence type="ECO:0000256" key="11">
    <source>
        <dbReference type="SAM" id="MobiDB-lite"/>
    </source>
</evidence>
<evidence type="ECO:0000256" key="3">
    <source>
        <dbReference type="ARBA" id="ARBA00012385"/>
    </source>
</evidence>
<evidence type="ECO:0000256" key="6">
    <source>
        <dbReference type="ARBA" id="ARBA00031574"/>
    </source>
</evidence>
<evidence type="ECO:0000256" key="7">
    <source>
        <dbReference type="PIRSR" id="PIRSR625650-1"/>
    </source>
</evidence>
<evidence type="ECO:0000259" key="12">
    <source>
        <dbReference type="PROSITE" id="PS51387"/>
    </source>
</evidence>
<dbReference type="Gene3D" id="3.30.43.10">
    <property type="entry name" value="Uridine Diphospho-n-acetylenolpyruvylglucosamine Reductase, domain 2"/>
    <property type="match status" value="1"/>
</dbReference>
<feature type="binding site" evidence="9">
    <location>
        <begin position="682"/>
        <end position="709"/>
    </location>
    <ligand>
        <name>FAD</name>
        <dbReference type="ChEBI" id="CHEBI:57692"/>
    </ligand>
</feature>
<dbReference type="SUPFAM" id="SSF55103">
    <property type="entry name" value="FAD-linked oxidases, C-terminal domain"/>
    <property type="match status" value="1"/>
</dbReference>
<proteinExistence type="inferred from homology"/>
<protein>
    <recommendedName>
        <fullName evidence="3">alkylglycerone-phosphate synthase</fullName>
        <ecNumber evidence="3">2.5.1.26</ecNumber>
    </recommendedName>
    <alternativeName>
        <fullName evidence="6">Alkylglycerone-phosphate synthase</fullName>
    </alternativeName>
</protein>
<dbReference type="InterPro" id="IPR016169">
    <property type="entry name" value="FAD-bd_PCMH_sub2"/>
</dbReference>
<dbReference type="InterPro" id="IPR016166">
    <property type="entry name" value="FAD-bd_PCMH"/>
</dbReference>
<dbReference type="GO" id="GO:0008611">
    <property type="term" value="P:ether lipid biosynthetic process"/>
    <property type="evidence" value="ECO:0007669"/>
    <property type="project" value="UniProtKB-UniPathway"/>
</dbReference>
<feature type="region of interest" description="Disordered" evidence="11">
    <location>
        <begin position="443"/>
        <end position="471"/>
    </location>
</feature>
<dbReference type="InterPro" id="IPR025650">
    <property type="entry name" value="Alkyl-DHAP_Synthase"/>
</dbReference>
<evidence type="ECO:0000256" key="5">
    <source>
        <dbReference type="ARBA" id="ARBA00022827"/>
    </source>
</evidence>
<evidence type="ECO:0000256" key="2">
    <source>
        <dbReference type="ARBA" id="ARBA00008000"/>
    </source>
</evidence>
<feature type="site" description="Important for enzyme activity" evidence="10">
    <location>
        <position position="888"/>
    </location>
</feature>
<reference evidence="13" key="1">
    <citation type="submission" date="2018-07" db="EMBL/GenBank/DDBJ databases">
        <title>Annotation of Aphanomyces astaci genome assembly.</title>
        <authorList>
            <person name="Studholme D.J."/>
        </authorList>
    </citation>
    <scope>NUCLEOTIDE SEQUENCE [LARGE SCALE GENOMIC DNA]</scope>
    <source>
        <strain evidence="13">Pc</strain>
    </source>
</reference>
<dbReference type="GO" id="GO:0008609">
    <property type="term" value="F:alkylglycerone-phosphate synthase activity"/>
    <property type="evidence" value="ECO:0007669"/>
    <property type="project" value="UniProtKB-EC"/>
</dbReference>
<keyword evidence="4" id="KW-0285">Flavoprotein</keyword>
<dbReference type="Proteomes" id="UP000284702">
    <property type="component" value="Unassembled WGS sequence"/>
</dbReference>
<dbReference type="GO" id="GO:0005777">
    <property type="term" value="C:peroxisome"/>
    <property type="evidence" value="ECO:0007669"/>
    <property type="project" value="UniProtKB-ARBA"/>
</dbReference>
<feature type="active site" description="Proton donor/acceptor" evidence="7">
    <location>
        <position position="1018"/>
    </location>
</feature>
<comment type="cofactor">
    <cofactor evidence="9">
        <name>FAD</name>
        <dbReference type="ChEBI" id="CHEBI:57692"/>
    </cofactor>
</comment>
<dbReference type="Pfam" id="PF02913">
    <property type="entry name" value="FAD-oxidase_C"/>
    <property type="match status" value="1"/>
</dbReference>
<dbReference type="VEuPathDB" id="FungiDB:H257_10417"/>
<dbReference type="InterPro" id="IPR004113">
    <property type="entry name" value="FAD-bd_oxidored_4_C"/>
</dbReference>
<dbReference type="PROSITE" id="PS51387">
    <property type="entry name" value="FAD_PCMH"/>
    <property type="match status" value="1"/>
</dbReference>
<organism evidence="13 14">
    <name type="scientific">Aphanomyces astaci</name>
    <name type="common">Crayfish plague agent</name>
    <dbReference type="NCBI Taxonomy" id="112090"/>
    <lineage>
        <taxon>Eukaryota</taxon>
        <taxon>Sar</taxon>
        <taxon>Stramenopiles</taxon>
        <taxon>Oomycota</taxon>
        <taxon>Saprolegniomycetes</taxon>
        <taxon>Saprolegniales</taxon>
        <taxon>Verrucalvaceae</taxon>
        <taxon>Aphanomyces</taxon>
    </lineage>
</organism>
<keyword evidence="14" id="KW-1185">Reference proteome</keyword>
<dbReference type="AlphaFoldDB" id="A0A425D2H1"/>
<name>A0A425D2H1_APHAT</name>
<dbReference type="Gene3D" id="1.10.45.10">
    <property type="entry name" value="Vanillyl-alcohol Oxidase, Chain A, domain 4"/>
    <property type="match status" value="1"/>
</dbReference>
<feature type="binding site" evidence="9">
    <location>
        <begin position="785"/>
        <end position="788"/>
    </location>
    <ligand>
        <name>FAD</name>
        <dbReference type="ChEBI" id="CHEBI:57692"/>
    </ligand>
</feature>
<dbReference type="EMBL" id="MZMZ02002967">
    <property type="protein sequence ID" value="RQM23415.1"/>
    <property type="molecule type" value="Genomic_DNA"/>
</dbReference>
<evidence type="ECO:0000256" key="4">
    <source>
        <dbReference type="ARBA" id="ARBA00022630"/>
    </source>
</evidence>
<feature type="binding site" evidence="9">
    <location>
        <begin position="772"/>
        <end position="778"/>
    </location>
    <ligand>
        <name>FAD</name>
        <dbReference type="ChEBI" id="CHEBI:57692"/>
    </ligand>
</feature>
<dbReference type="InterPro" id="IPR016171">
    <property type="entry name" value="Vanillyl_alc_oxidase_C-sub2"/>
</dbReference>
<evidence type="ECO:0000256" key="1">
    <source>
        <dbReference type="ARBA" id="ARBA00004670"/>
    </source>
</evidence>